<evidence type="ECO:0000259" key="2">
    <source>
        <dbReference type="PROSITE" id="PS50943"/>
    </source>
</evidence>
<organism evidence="3 4">
    <name type="scientific">Streptomyces gelaticus</name>
    <dbReference type="NCBI Taxonomy" id="285446"/>
    <lineage>
        <taxon>Bacteria</taxon>
        <taxon>Bacillati</taxon>
        <taxon>Actinomycetota</taxon>
        <taxon>Actinomycetes</taxon>
        <taxon>Kitasatosporales</taxon>
        <taxon>Streptomycetaceae</taxon>
        <taxon>Streptomyces</taxon>
    </lineage>
</organism>
<dbReference type="CDD" id="cd02209">
    <property type="entry name" value="cupin_XRE_C"/>
    <property type="match status" value="1"/>
</dbReference>
<keyword evidence="4" id="KW-1185">Reference proteome</keyword>
<feature type="domain" description="HTH cro/C1-type" evidence="2">
    <location>
        <begin position="19"/>
        <end position="73"/>
    </location>
</feature>
<dbReference type="InterPro" id="IPR010982">
    <property type="entry name" value="Lambda_DNA-bd_dom_sf"/>
</dbReference>
<accession>A0ABQ2VX50</accession>
<gene>
    <name evidence="3" type="ORF">GCM10015535_17480</name>
</gene>
<dbReference type="Gene3D" id="2.60.120.10">
    <property type="entry name" value="Jelly Rolls"/>
    <property type="match status" value="1"/>
</dbReference>
<dbReference type="InterPro" id="IPR001387">
    <property type="entry name" value="Cro/C1-type_HTH"/>
</dbReference>
<dbReference type="Gene3D" id="1.10.260.40">
    <property type="entry name" value="lambda repressor-like DNA-binding domains"/>
    <property type="match status" value="1"/>
</dbReference>
<dbReference type="Proteomes" id="UP000660675">
    <property type="component" value="Unassembled WGS sequence"/>
</dbReference>
<evidence type="ECO:0000256" key="1">
    <source>
        <dbReference type="ARBA" id="ARBA00023125"/>
    </source>
</evidence>
<reference evidence="4" key="1">
    <citation type="journal article" date="2019" name="Int. J. Syst. Evol. Microbiol.">
        <title>The Global Catalogue of Microorganisms (GCM) 10K type strain sequencing project: providing services to taxonomists for standard genome sequencing and annotation.</title>
        <authorList>
            <consortium name="The Broad Institute Genomics Platform"/>
            <consortium name="The Broad Institute Genome Sequencing Center for Infectious Disease"/>
            <person name="Wu L."/>
            <person name="Ma J."/>
        </authorList>
    </citation>
    <scope>NUCLEOTIDE SEQUENCE [LARGE SCALE GENOMIC DNA]</scope>
    <source>
        <strain evidence="4">JCM 4376</strain>
    </source>
</reference>
<dbReference type="SUPFAM" id="SSF51182">
    <property type="entry name" value="RmlC-like cupins"/>
    <property type="match status" value="1"/>
</dbReference>
<dbReference type="EMBL" id="BMTF01000004">
    <property type="protein sequence ID" value="GGV79938.1"/>
    <property type="molecule type" value="Genomic_DNA"/>
</dbReference>
<dbReference type="InterPro" id="IPR050807">
    <property type="entry name" value="TransReg_Diox_bact_type"/>
</dbReference>
<dbReference type="Pfam" id="PF13560">
    <property type="entry name" value="HTH_31"/>
    <property type="match status" value="1"/>
</dbReference>
<evidence type="ECO:0000313" key="4">
    <source>
        <dbReference type="Proteomes" id="UP000660675"/>
    </source>
</evidence>
<proteinExistence type="predicted"/>
<protein>
    <submittedName>
        <fullName evidence="3">Transcriptional regulator</fullName>
    </submittedName>
</protein>
<dbReference type="PANTHER" id="PTHR46797:SF1">
    <property type="entry name" value="METHYLPHOSPHONATE SYNTHASE"/>
    <property type="match status" value="1"/>
</dbReference>
<dbReference type="SMART" id="SM00530">
    <property type="entry name" value="HTH_XRE"/>
    <property type="match status" value="1"/>
</dbReference>
<dbReference type="SUPFAM" id="SSF47413">
    <property type="entry name" value="lambda repressor-like DNA-binding domains"/>
    <property type="match status" value="1"/>
</dbReference>
<keyword evidence="1" id="KW-0238">DNA-binding</keyword>
<evidence type="ECO:0000313" key="3">
    <source>
        <dbReference type="EMBL" id="GGV79938.1"/>
    </source>
</evidence>
<name>A0ABQ2VX50_9ACTN</name>
<dbReference type="InterPro" id="IPR011051">
    <property type="entry name" value="RmlC_Cupin_sf"/>
</dbReference>
<dbReference type="InterPro" id="IPR014710">
    <property type="entry name" value="RmlC-like_jellyroll"/>
</dbReference>
<dbReference type="CDD" id="cd00093">
    <property type="entry name" value="HTH_XRE"/>
    <property type="match status" value="1"/>
</dbReference>
<dbReference type="PANTHER" id="PTHR46797">
    <property type="entry name" value="HTH-TYPE TRANSCRIPTIONAL REGULATOR"/>
    <property type="match status" value="1"/>
</dbReference>
<comment type="caution">
    <text evidence="3">The sequence shown here is derived from an EMBL/GenBank/DDBJ whole genome shotgun (WGS) entry which is preliminary data.</text>
</comment>
<dbReference type="PROSITE" id="PS50943">
    <property type="entry name" value="HTH_CROC1"/>
    <property type="match status" value="1"/>
</dbReference>
<dbReference type="InterPro" id="IPR013096">
    <property type="entry name" value="Cupin_2"/>
</dbReference>
<sequence>MFAMSEAPDSHMSTIGPRLRELRRAQRLTLAQVAEAAGVTKGFVSLAERGKTSVSVPTLIRICEALGTGIATLFDYPDQDVVKGGVGAKLEMGGHGIEEFLLTPAEERHVQVMRTILRPGGGSGGAYSLEAETVFAYMVRGTLRLSVDGEPRFLEAGDSTTFSARAAHAWDNPGEDEAEVLWSIAPALPLSRTKLRP</sequence>
<dbReference type="Pfam" id="PF07883">
    <property type="entry name" value="Cupin_2"/>
    <property type="match status" value="1"/>
</dbReference>